<name>A0ABU3P4N8_9FIRM</name>
<proteinExistence type="predicted"/>
<dbReference type="RefSeq" id="WP_413782544.1">
    <property type="nucleotide sequence ID" value="NZ_JAUOZS010000002.1"/>
</dbReference>
<dbReference type="EMBL" id="JAUOZS010000002">
    <property type="protein sequence ID" value="MDT8903983.1"/>
    <property type="molecule type" value="Genomic_DNA"/>
</dbReference>
<accession>A0ABU3P4N8</accession>
<organism evidence="1 2">
    <name type="scientific">Anaeroselena agilis</name>
    <dbReference type="NCBI Taxonomy" id="3063788"/>
    <lineage>
        <taxon>Bacteria</taxon>
        <taxon>Bacillati</taxon>
        <taxon>Bacillota</taxon>
        <taxon>Negativicutes</taxon>
        <taxon>Acetonemataceae</taxon>
        <taxon>Anaeroselena</taxon>
    </lineage>
</organism>
<evidence type="ECO:0000313" key="2">
    <source>
        <dbReference type="Proteomes" id="UP001254848"/>
    </source>
</evidence>
<dbReference type="Proteomes" id="UP001254848">
    <property type="component" value="Unassembled WGS sequence"/>
</dbReference>
<comment type="caution">
    <text evidence="1">The sequence shown here is derived from an EMBL/GenBank/DDBJ whole genome shotgun (WGS) entry which is preliminary data.</text>
</comment>
<reference evidence="1 2" key="1">
    <citation type="submission" date="2023-07" db="EMBL/GenBank/DDBJ databases">
        <title>The novel representative of Negativicutes class, Anaeroselena agilis gen. nov. sp. nov.</title>
        <authorList>
            <person name="Prokofeva M.I."/>
            <person name="Elcheninov A.G."/>
            <person name="Klyukina A."/>
            <person name="Kublanov I.V."/>
            <person name="Frolov E.N."/>
            <person name="Podosokorskaya O.A."/>
        </authorList>
    </citation>
    <scope>NUCLEOTIDE SEQUENCE [LARGE SCALE GENOMIC DNA]</scope>
    <source>
        <strain evidence="1 2">4137-cl</strain>
    </source>
</reference>
<dbReference type="SUPFAM" id="SSF47240">
    <property type="entry name" value="Ferritin-like"/>
    <property type="match status" value="1"/>
</dbReference>
<dbReference type="CDD" id="cd00657">
    <property type="entry name" value="Ferritin_like"/>
    <property type="match status" value="1"/>
</dbReference>
<protein>
    <submittedName>
        <fullName evidence="1">Ferritin-like domain-containing protein</fullName>
    </submittedName>
</protein>
<keyword evidence="2" id="KW-1185">Reference proteome</keyword>
<evidence type="ECO:0000313" key="1">
    <source>
        <dbReference type="EMBL" id="MDT8903983.1"/>
    </source>
</evidence>
<dbReference type="Gene3D" id="6.10.140.1960">
    <property type="match status" value="1"/>
</dbReference>
<gene>
    <name evidence="1" type="ORF">Q4T40_22345</name>
</gene>
<sequence>MPKSTCYPAKAGYGCSPSSCKPDMDECPNHPDLYLLRDAAADERGAIADYLTCAAETCLDELFLDVAEDEMQHYVETMRLISLFDPVQAAMLKEEDLGFLVMKRPKPKWTASKKAQEEADVEVVPPNKKDLPAIRCITKAIQDELHAINKYQRYMNEAEEDRVKAHFCMLMNDEKEHVAEFSAALFKLTHEPLPEETD</sequence>
<dbReference type="InterPro" id="IPR009078">
    <property type="entry name" value="Ferritin-like_SF"/>
</dbReference>